<feature type="domain" description="tRNA/rRNA methyltransferase SpoU type" evidence="3">
    <location>
        <begin position="114"/>
        <end position="253"/>
    </location>
</feature>
<evidence type="ECO:0000256" key="1">
    <source>
        <dbReference type="ARBA" id="ARBA00022603"/>
    </source>
</evidence>
<dbReference type="InterPro" id="IPR029028">
    <property type="entry name" value="Alpha/beta_knot_MTases"/>
</dbReference>
<dbReference type="Gene3D" id="3.40.1280.10">
    <property type="match status" value="1"/>
</dbReference>
<dbReference type="EMBL" id="JAFHKK010000020">
    <property type="protein sequence ID" value="MBN2964958.1"/>
    <property type="molecule type" value="Genomic_DNA"/>
</dbReference>
<keyword evidence="1 4" id="KW-0489">Methyltransferase</keyword>
<dbReference type="InterPro" id="IPR029026">
    <property type="entry name" value="tRNA_m1G_MTases_N"/>
</dbReference>
<dbReference type="InterPro" id="IPR001537">
    <property type="entry name" value="SpoU_MeTrfase"/>
</dbReference>
<dbReference type="SUPFAM" id="SSF75217">
    <property type="entry name" value="alpha/beta knot"/>
    <property type="match status" value="1"/>
</dbReference>
<reference evidence="5" key="1">
    <citation type="submission" date="2021-02" db="EMBL/GenBank/DDBJ databases">
        <title>Sulfurospirillum tamanensis sp. nov.</title>
        <authorList>
            <person name="Merkel A.Y."/>
        </authorList>
    </citation>
    <scope>NUCLEOTIDE SEQUENCE [LARGE SCALE GENOMIC DNA]</scope>
    <source>
        <strain evidence="5">T05b</strain>
    </source>
</reference>
<evidence type="ECO:0000313" key="4">
    <source>
        <dbReference type="EMBL" id="MBN2964958.1"/>
    </source>
</evidence>
<dbReference type="Proteomes" id="UP000703590">
    <property type="component" value="Unassembled WGS sequence"/>
</dbReference>
<keyword evidence="5" id="KW-1185">Reference proteome</keyword>
<dbReference type="PANTHER" id="PTHR43191:SF12">
    <property type="entry name" value="RRNA METHYLASE"/>
    <property type="match status" value="1"/>
</dbReference>
<evidence type="ECO:0000259" key="3">
    <source>
        <dbReference type="Pfam" id="PF00588"/>
    </source>
</evidence>
<reference evidence="4 5" key="2">
    <citation type="submission" date="2021-02" db="EMBL/GenBank/DDBJ databases">
        <title>Sulfurospirillum tamanensis sp. nov.</title>
        <authorList>
            <person name="Frolova A."/>
            <person name="Merkel A."/>
            <person name="Slobodkin A."/>
        </authorList>
    </citation>
    <scope>NUCLEOTIDE SEQUENCE [LARGE SCALE GENOMIC DNA]</scope>
    <source>
        <strain evidence="4 5">T05b</strain>
    </source>
</reference>
<evidence type="ECO:0000313" key="5">
    <source>
        <dbReference type="Proteomes" id="UP000703590"/>
    </source>
</evidence>
<proteinExistence type="predicted"/>
<name>A0ABS2WUA3_9BACT</name>
<dbReference type="InterPro" id="IPR051259">
    <property type="entry name" value="rRNA_Methyltransferase"/>
</dbReference>
<sequence length="263" mass="28410">MELTEVTTLATPEFALYRTLRDGAVSAKGEFIADSPKVVCMLLKQGVQALSLLATPTFYAQERALLEPLQGVTFFVASREVMEGIVGHTVHHHVMMHGLRPSPLPLNALGERVLMSTMLSKSENLGVMARSAAALGVDSLVCSSQGAHPYGRRVLRVSMGHVSQLRFHVYDDTVATILALKTLGYHVFGAEVTPKATALAQVRVPKRWVLVVGNEGEGLSPEVLAVCDTCVQIEMEEGIKSFNVGVAASVLMYQFVHGLKAPE</sequence>
<dbReference type="GO" id="GO:0008168">
    <property type="term" value="F:methyltransferase activity"/>
    <property type="evidence" value="ECO:0007669"/>
    <property type="project" value="UniProtKB-KW"/>
</dbReference>
<organism evidence="4 5">
    <name type="scientific">Sulfurospirillum tamanense</name>
    <dbReference type="NCBI Taxonomy" id="2813362"/>
    <lineage>
        <taxon>Bacteria</taxon>
        <taxon>Pseudomonadati</taxon>
        <taxon>Campylobacterota</taxon>
        <taxon>Epsilonproteobacteria</taxon>
        <taxon>Campylobacterales</taxon>
        <taxon>Sulfurospirillaceae</taxon>
        <taxon>Sulfurospirillum</taxon>
    </lineage>
</organism>
<dbReference type="GO" id="GO:0032259">
    <property type="term" value="P:methylation"/>
    <property type="evidence" value="ECO:0007669"/>
    <property type="project" value="UniProtKB-KW"/>
</dbReference>
<accession>A0ABS2WUA3</accession>
<dbReference type="CDD" id="cd18095">
    <property type="entry name" value="SpoU-like_rRNA-MTase"/>
    <property type="match status" value="1"/>
</dbReference>
<comment type="caution">
    <text evidence="4">The sequence shown here is derived from an EMBL/GenBank/DDBJ whole genome shotgun (WGS) entry which is preliminary data.</text>
</comment>
<dbReference type="RefSeq" id="WP_205459508.1">
    <property type="nucleotide sequence ID" value="NZ_JAFHKK010000020.1"/>
</dbReference>
<dbReference type="Pfam" id="PF00588">
    <property type="entry name" value="SpoU_methylase"/>
    <property type="match status" value="1"/>
</dbReference>
<evidence type="ECO:0000256" key="2">
    <source>
        <dbReference type="ARBA" id="ARBA00022679"/>
    </source>
</evidence>
<keyword evidence="2" id="KW-0808">Transferase</keyword>
<protein>
    <submittedName>
        <fullName evidence="4">RNA methyltransferase</fullName>
    </submittedName>
</protein>
<dbReference type="PANTHER" id="PTHR43191">
    <property type="entry name" value="RRNA METHYLTRANSFERASE 3"/>
    <property type="match status" value="1"/>
</dbReference>
<reference evidence="4 5" key="3">
    <citation type="submission" date="2021-02" db="EMBL/GenBank/DDBJ databases">
        <authorList>
            <person name="Merkel A.Y."/>
        </authorList>
    </citation>
    <scope>NUCLEOTIDE SEQUENCE [LARGE SCALE GENOMIC DNA]</scope>
    <source>
        <strain evidence="4 5">T05b</strain>
    </source>
</reference>
<gene>
    <name evidence="4" type="ORF">JWV37_09220</name>
</gene>